<evidence type="ECO:0000313" key="2">
    <source>
        <dbReference type="Proteomes" id="UP000258309"/>
    </source>
</evidence>
<dbReference type="OMA" id="ANIRDAC"/>
<dbReference type="InterPro" id="IPR036770">
    <property type="entry name" value="Ankyrin_rpt-contain_sf"/>
</dbReference>
<keyword evidence="2" id="KW-1185">Reference proteome</keyword>
<gene>
    <name evidence="1" type="ORF">B7463_g11747</name>
</gene>
<evidence type="ECO:0000313" key="1">
    <source>
        <dbReference type="EMBL" id="RFU24592.1"/>
    </source>
</evidence>
<feature type="non-terminal residue" evidence="1">
    <location>
        <position position="285"/>
    </location>
</feature>
<dbReference type="OrthoDB" id="539213at2759"/>
<dbReference type="Proteomes" id="UP000258309">
    <property type="component" value="Unassembled WGS sequence"/>
</dbReference>
<dbReference type="SUPFAM" id="SSF48403">
    <property type="entry name" value="Ankyrin repeat"/>
    <property type="match status" value="1"/>
</dbReference>
<protein>
    <submittedName>
        <fullName evidence="1">Uncharacterized protein</fullName>
    </submittedName>
</protein>
<organism evidence="1 2">
    <name type="scientific">Scytalidium lignicola</name>
    <name type="common">Hyphomycete</name>
    <dbReference type="NCBI Taxonomy" id="5539"/>
    <lineage>
        <taxon>Eukaryota</taxon>
        <taxon>Fungi</taxon>
        <taxon>Dikarya</taxon>
        <taxon>Ascomycota</taxon>
        <taxon>Pezizomycotina</taxon>
        <taxon>Leotiomycetes</taxon>
        <taxon>Leotiomycetes incertae sedis</taxon>
        <taxon>Scytalidium</taxon>
    </lineage>
</organism>
<proteinExistence type="predicted"/>
<dbReference type="AlphaFoldDB" id="A0A3E2GU82"/>
<accession>A0A3E2GU82</accession>
<name>A0A3E2GU82_SCYLI</name>
<reference evidence="1 2" key="1">
    <citation type="submission" date="2018-05" db="EMBL/GenBank/DDBJ databases">
        <title>Draft genome sequence of Scytalidium lignicola DSM 105466, a ubiquitous saprotrophic fungus.</title>
        <authorList>
            <person name="Buettner E."/>
            <person name="Gebauer A.M."/>
            <person name="Hofrichter M."/>
            <person name="Liers C."/>
            <person name="Kellner H."/>
        </authorList>
    </citation>
    <scope>NUCLEOTIDE SEQUENCE [LARGE SCALE GENOMIC DNA]</scope>
    <source>
        <strain evidence="1 2">DSM 105466</strain>
    </source>
</reference>
<dbReference type="SMART" id="SM00248">
    <property type="entry name" value="ANK"/>
    <property type="match status" value="3"/>
</dbReference>
<sequence>MEPELQSPAQGNWAARLERMQKSRKAALEKCWAALERRDLIQINNQIEESLEEVDDMNINTLLYWSIRMDWYFVDQREILDWLFDQGLDINRGGNNMLKGPDRVYGDNTVAVLNQVAVKGDIDLFDHLVTRGARPLHSNALHHATRSNNAVAMITHLIVTYHLDVNAEDTCGGLNQPVMWDVTPGFPLNYAITYNNIPAAEVLLKYSANIRDACEIAIHKRNISAVKLLLDAGADPSKSLGTAITNDYLEAAQLCLEHGGDIAIGEARDKFVVGLGNNYTRMIVR</sequence>
<dbReference type="Gene3D" id="1.25.40.20">
    <property type="entry name" value="Ankyrin repeat-containing domain"/>
    <property type="match status" value="1"/>
</dbReference>
<feature type="non-terminal residue" evidence="1">
    <location>
        <position position="1"/>
    </location>
</feature>
<dbReference type="InterPro" id="IPR002110">
    <property type="entry name" value="Ankyrin_rpt"/>
</dbReference>
<comment type="caution">
    <text evidence="1">The sequence shown here is derived from an EMBL/GenBank/DDBJ whole genome shotgun (WGS) entry which is preliminary data.</text>
</comment>
<dbReference type="EMBL" id="NCSJ02000427">
    <property type="protein sequence ID" value="RFU24592.1"/>
    <property type="molecule type" value="Genomic_DNA"/>
</dbReference>